<accession>A0A9N9NU02</accession>
<sequence length="43" mass="4603">VAVFNNSVKSNVLARKMTGKFTSSNPFNNNTGNVVNTSALFIV</sequence>
<reference evidence="1" key="1">
    <citation type="submission" date="2021-06" db="EMBL/GenBank/DDBJ databases">
        <authorList>
            <person name="Kallberg Y."/>
            <person name="Tangrot J."/>
            <person name="Rosling A."/>
        </authorList>
    </citation>
    <scope>NUCLEOTIDE SEQUENCE</scope>
    <source>
        <strain evidence="1">UK204</strain>
    </source>
</reference>
<dbReference type="Proteomes" id="UP000789570">
    <property type="component" value="Unassembled WGS sequence"/>
</dbReference>
<keyword evidence="2" id="KW-1185">Reference proteome</keyword>
<evidence type="ECO:0000313" key="2">
    <source>
        <dbReference type="Proteomes" id="UP000789570"/>
    </source>
</evidence>
<organism evidence="1 2">
    <name type="scientific">Funneliformis caledonium</name>
    <dbReference type="NCBI Taxonomy" id="1117310"/>
    <lineage>
        <taxon>Eukaryota</taxon>
        <taxon>Fungi</taxon>
        <taxon>Fungi incertae sedis</taxon>
        <taxon>Mucoromycota</taxon>
        <taxon>Glomeromycotina</taxon>
        <taxon>Glomeromycetes</taxon>
        <taxon>Glomerales</taxon>
        <taxon>Glomeraceae</taxon>
        <taxon>Funneliformis</taxon>
    </lineage>
</organism>
<protein>
    <submittedName>
        <fullName evidence="1">17831_t:CDS:1</fullName>
    </submittedName>
</protein>
<dbReference type="EMBL" id="CAJVPQ010022488">
    <property type="protein sequence ID" value="CAG8760737.1"/>
    <property type="molecule type" value="Genomic_DNA"/>
</dbReference>
<proteinExistence type="predicted"/>
<feature type="non-terminal residue" evidence="1">
    <location>
        <position position="1"/>
    </location>
</feature>
<name>A0A9N9NU02_9GLOM</name>
<evidence type="ECO:0000313" key="1">
    <source>
        <dbReference type="EMBL" id="CAG8760737.1"/>
    </source>
</evidence>
<comment type="caution">
    <text evidence="1">The sequence shown here is derived from an EMBL/GenBank/DDBJ whole genome shotgun (WGS) entry which is preliminary data.</text>
</comment>
<gene>
    <name evidence="1" type="ORF">FCALED_LOCUS16916</name>
</gene>
<dbReference type="AlphaFoldDB" id="A0A9N9NU02"/>